<gene>
    <name evidence="2" type="ORF">E1B28_012475</name>
</gene>
<organism evidence="2 3">
    <name type="scientific">Marasmius oreades</name>
    <name type="common">fairy-ring Marasmius</name>
    <dbReference type="NCBI Taxonomy" id="181124"/>
    <lineage>
        <taxon>Eukaryota</taxon>
        <taxon>Fungi</taxon>
        <taxon>Dikarya</taxon>
        <taxon>Basidiomycota</taxon>
        <taxon>Agaricomycotina</taxon>
        <taxon>Agaricomycetes</taxon>
        <taxon>Agaricomycetidae</taxon>
        <taxon>Agaricales</taxon>
        <taxon>Marasmiineae</taxon>
        <taxon>Marasmiaceae</taxon>
        <taxon>Marasmius</taxon>
    </lineage>
</organism>
<name>A0A9P7UNA1_9AGAR</name>
<dbReference type="KEGG" id="more:E1B28_012475"/>
<dbReference type="Proteomes" id="UP001049176">
    <property type="component" value="Chromosome 8"/>
</dbReference>
<keyword evidence="3" id="KW-1185">Reference proteome</keyword>
<keyword evidence="1" id="KW-0732">Signal</keyword>
<dbReference type="RefSeq" id="XP_043004958.1">
    <property type="nucleotide sequence ID" value="XM_043157591.1"/>
</dbReference>
<accession>A0A9P7UNA1</accession>
<feature type="chain" id="PRO_5040433747" evidence="1">
    <location>
        <begin position="22"/>
        <end position="187"/>
    </location>
</feature>
<dbReference type="GeneID" id="66081550"/>
<protein>
    <submittedName>
        <fullName evidence="2">Uncharacterized protein</fullName>
    </submittedName>
</protein>
<comment type="caution">
    <text evidence="2">The sequence shown here is derived from an EMBL/GenBank/DDBJ whole genome shotgun (WGS) entry which is preliminary data.</text>
</comment>
<dbReference type="OrthoDB" id="3034367at2759"/>
<proteinExistence type="predicted"/>
<dbReference type="Gene3D" id="1.20.1280.140">
    <property type="match status" value="1"/>
</dbReference>
<reference evidence="2" key="1">
    <citation type="journal article" date="2021" name="Genome Biol. Evol.">
        <title>The assembled and annotated genome of the fairy-ring fungus Marasmius oreades.</title>
        <authorList>
            <person name="Hiltunen M."/>
            <person name="Ament-Velasquez S.L."/>
            <person name="Johannesson H."/>
        </authorList>
    </citation>
    <scope>NUCLEOTIDE SEQUENCE</scope>
    <source>
        <strain evidence="2">03SP1</strain>
    </source>
</reference>
<dbReference type="AlphaFoldDB" id="A0A9P7UNA1"/>
<evidence type="ECO:0000313" key="2">
    <source>
        <dbReference type="EMBL" id="KAG7088487.1"/>
    </source>
</evidence>
<feature type="signal peptide" evidence="1">
    <location>
        <begin position="1"/>
        <end position="21"/>
    </location>
</feature>
<sequence>MVRICTTVVGVLVALASFSVSKPVAIHASVADVQADFATIRNVNIPRLNNAIANLPDSPDEVKGPEVAEVQRATAALSSKMIETDGHVKDVPSVDRDEAEMLLTSMEVSHRTILGPIDAIAAKSGTFTGKEAPLRPLVRREIVKLKVNYVQLADDLLAKTPDDMKPRGEVLKSDAVQHFDNAINEYN</sequence>
<evidence type="ECO:0000256" key="1">
    <source>
        <dbReference type="SAM" id="SignalP"/>
    </source>
</evidence>
<dbReference type="EMBL" id="CM032188">
    <property type="protein sequence ID" value="KAG7088487.1"/>
    <property type="molecule type" value="Genomic_DNA"/>
</dbReference>
<evidence type="ECO:0000313" key="3">
    <source>
        <dbReference type="Proteomes" id="UP001049176"/>
    </source>
</evidence>